<organism evidence="1 2">
    <name type="scientific">Halalkalibacter alkalisediminis</name>
    <dbReference type="NCBI Taxonomy" id="935616"/>
    <lineage>
        <taxon>Bacteria</taxon>
        <taxon>Bacillati</taxon>
        <taxon>Bacillota</taxon>
        <taxon>Bacilli</taxon>
        <taxon>Bacillales</taxon>
        <taxon>Bacillaceae</taxon>
        <taxon>Halalkalibacter</taxon>
    </lineage>
</organism>
<gene>
    <name evidence="1" type="ORF">ACFFH4_18185</name>
</gene>
<sequence length="58" mass="7013">MDKTVLMSPIELRIYIEFLRLELLEKGTELGLTNEITIHLSHELDYFIYQYQLLIQDR</sequence>
<name>A0ABV6NJQ2_9BACI</name>
<dbReference type="InterPro" id="IPR037208">
    <property type="entry name" value="Spo0E-like_sf"/>
</dbReference>
<protein>
    <submittedName>
        <fullName evidence="1">Spo0E family sporulation regulatory protein-aspartic acid phosphatase</fullName>
    </submittedName>
</protein>
<dbReference type="InterPro" id="IPR018540">
    <property type="entry name" value="Spo0E-like"/>
</dbReference>
<dbReference type="RefSeq" id="WP_273847848.1">
    <property type="nucleotide sequence ID" value="NZ_JAQQWT010000037.1"/>
</dbReference>
<evidence type="ECO:0000313" key="2">
    <source>
        <dbReference type="Proteomes" id="UP001589833"/>
    </source>
</evidence>
<dbReference type="EMBL" id="JBHLTR010000046">
    <property type="protein sequence ID" value="MFC0560886.1"/>
    <property type="molecule type" value="Genomic_DNA"/>
</dbReference>
<dbReference type="Gene3D" id="4.10.280.10">
    <property type="entry name" value="Helix-loop-helix DNA-binding domain"/>
    <property type="match status" value="1"/>
</dbReference>
<reference evidence="1 2" key="1">
    <citation type="submission" date="2024-09" db="EMBL/GenBank/DDBJ databases">
        <authorList>
            <person name="Sun Q."/>
            <person name="Mori K."/>
        </authorList>
    </citation>
    <scope>NUCLEOTIDE SEQUENCE [LARGE SCALE GENOMIC DNA]</scope>
    <source>
        <strain evidence="1 2">NCAIM B.02301</strain>
    </source>
</reference>
<keyword evidence="2" id="KW-1185">Reference proteome</keyword>
<dbReference type="SUPFAM" id="SSF140500">
    <property type="entry name" value="BAS1536-like"/>
    <property type="match status" value="1"/>
</dbReference>
<comment type="caution">
    <text evidence="1">The sequence shown here is derived from an EMBL/GenBank/DDBJ whole genome shotgun (WGS) entry which is preliminary data.</text>
</comment>
<proteinExistence type="predicted"/>
<dbReference type="Proteomes" id="UP001589833">
    <property type="component" value="Unassembled WGS sequence"/>
</dbReference>
<accession>A0ABV6NJQ2</accession>
<evidence type="ECO:0000313" key="1">
    <source>
        <dbReference type="EMBL" id="MFC0560886.1"/>
    </source>
</evidence>
<dbReference type="InterPro" id="IPR036638">
    <property type="entry name" value="HLH_DNA-bd_sf"/>
</dbReference>
<dbReference type="Pfam" id="PF09388">
    <property type="entry name" value="SpoOE-like"/>
    <property type="match status" value="1"/>
</dbReference>